<name>A0A544TFV2_9BACI</name>
<sequence>MDLSMIKQLAKTDRPTIIGIDGLSGAGKTTITKNITKELTSEGHKIVVIHIDDLIEERAKRYNTGRPEWREYYWLQWDVKGIKETLFEAVHQKLNVLHLKFYNKENDQCYLKCINIEKCTIILIEGIFLQRKEWRSLFDYLIYLDCPKNVRSERVLQRDAYIGDMNERLKKYERRYWMGEDYYFKEVNPIQKADIVIKSEIS</sequence>
<evidence type="ECO:0000259" key="1">
    <source>
        <dbReference type="Pfam" id="PF00485"/>
    </source>
</evidence>
<keyword evidence="2" id="KW-0808">Transferase</keyword>
<keyword evidence="3" id="KW-1185">Reference proteome</keyword>
<dbReference type="RefSeq" id="WP_142606453.1">
    <property type="nucleotide sequence ID" value="NZ_VDGG01000012.1"/>
</dbReference>
<evidence type="ECO:0000313" key="2">
    <source>
        <dbReference type="EMBL" id="TQR16298.1"/>
    </source>
</evidence>
<proteinExistence type="predicted"/>
<dbReference type="GO" id="GO:0016301">
    <property type="term" value="F:kinase activity"/>
    <property type="evidence" value="ECO:0007669"/>
    <property type="project" value="UniProtKB-KW"/>
</dbReference>
<keyword evidence="2" id="KW-0418">Kinase</keyword>
<dbReference type="Gene3D" id="3.40.50.300">
    <property type="entry name" value="P-loop containing nucleotide triphosphate hydrolases"/>
    <property type="match status" value="1"/>
</dbReference>
<evidence type="ECO:0000313" key="3">
    <source>
        <dbReference type="Proteomes" id="UP000318937"/>
    </source>
</evidence>
<protein>
    <submittedName>
        <fullName evidence="2">Uridine kinase</fullName>
    </submittedName>
</protein>
<dbReference type="AlphaFoldDB" id="A0A544TFV2"/>
<dbReference type="GO" id="GO:0005524">
    <property type="term" value="F:ATP binding"/>
    <property type="evidence" value="ECO:0007669"/>
    <property type="project" value="InterPro"/>
</dbReference>
<gene>
    <name evidence="2" type="ORF">FG383_07365</name>
</gene>
<reference evidence="2 3" key="1">
    <citation type="submission" date="2019-05" db="EMBL/GenBank/DDBJ databases">
        <title>Psychrobacillus vulpis sp. nov., a new species isolated from feces of a red fox that inhabits in The Tablas de Daimiel Natural Park, Albacete, Spain.</title>
        <authorList>
            <person name="Rodriguez M."/>
            <person name="Reina J.C."/>
            <person name="Bejar V."/>
            <person name="Llamas I."/>
        </authorList>
    </citation>
    <scope>NUCLEOTIDE SEQUENCE [LARGE SCALE GENOMIC DNA]</scope>
    <source>
        <strain evidence="2 3">NHI-2</strain>
    </source>
</reference>
<dbReference type="SUPFAM" id="SSF52540">
    <property type="entry name" value="P-loop containing nucleoside triphosphate hydrolases"/>
    <property type="match status" value="1"/>
</dbReference>
<dbReference type="InterPro" id="IPR006083">
    <property type="entry name" value="PRK/URK"/>
</dbReference>
<dbReference type="Pfam" id="PF00485">
    <property type="entry name" value="PRK"/>
    <property type="match status" value="1"/>
</dbReference>
<dbReference type="NCBIfam" id="NF005807">
    <property type="entry name" value="PRK07667.1"/>
    <property type="match status" value="1"/>
</dbReference>
<accession>A0A544TFV2</accession>
<dbReference type="InterPro" id="IPR027417">
    <property type="entry name" value="P-loop_NTPase"/>
</dbReference>
<dbReference type="OrthoDB" id="1420794at2"/>
<dbReference type="EMBL" id="VDGG01000012">
    <property type="protein sequence ID" value="TQR16298.1"/>
    <property type="molecule type" value="Genomic_DNA"/>
</dbReference>
<feature type="domain" description="Phosphoribulokinase/uridine kinase" evidence="1">
    <location>
        <begin position="17"/>
        <end position="160"/>
    </location>
</feature>
<comment type="caution">
    <text evidence="2">The sequence shown here is derived from an EMBL/GenBank/DDBJ whole genome shotgun (WGS) entry which is preliminary data.</text>
</comment>
<dbReference type="Proteomes" id="UP000318937">
    <property type="component" value="Unassembled WGS sequence"/>
</dbReference>
<dbReference type="PANTHER" id="PTHR10285">
    <property type="entry name" value="URIDINE KINASE"/>
    <property type="match status" value="1"/>
</dbReference>
<organism evidence="2 3">
    <name type="scientific">Psychrobacillus soli</name>
    <dbReference type="NCBI Taxonomy" id="1543965"/>
    <lineage>
        <taxon>Bacteria</taxon>
        <taxon>Bacillati</taxon>
        <taxon>Bacillota</taxon>
        <taxon>Bacilli</taxon>
        <taxon>Bacillales</taxon>
        <taxon>Bacillaceae</taxon>
        <taxon>Psychrobacillus</taxon>
    </lineage>
</organism>